<accession>A0A9X4YAY5</accession>
<keyword evidence="13" id="KW-0346">Stress response</keyword>
<dbReference type="SMART" id="SM00228">
    <property type="entry name" value="PDZ"/>
    <property type="match status" value="2"/>
</dbReference>
<comment type="catalytic activity">
    <reaction evidence="1">
        <text>Acts on substrates that are at least partially unfolded. The cleavage site P1 residue is normally between a pair of hydrophobic residues, such as Val-|-Val.</text>
        <dbReference type="EC" id="3.4.21.107"/>
    </reaction>
</comment>
<evidence type="ECO:0000256" key="17">
    <source>
        <dbReference type="SAM" id="SignalP"/>
    </source>
</evidence>
<dbReference type="Gene3D" id="2.40.10.120">
    <property type="match status" value="1"/>
</dbReference>
<sequence>MPHRVTPLLALALLLVSACVPAQQSGSQLPDFTGLVENNADVVVNISTTSTSSRGATPFGGQMEQLPEFFQEFFNERFRGQMPDRQREHQSMGSGFIVSSDGYILTNNHVVENADEIIVRMNDRREMEAEVVGADARSDIAVLKVDAEGLPTAKIGSSSDLSVGEWVFAIGSPFGFDYTVTSGIVSAKGRSLPRDNYIPFIQTDVAINPGNSGGPLFNMDGEVIGVNSQIYTRSGGFMGVSFAIPMDVAMDVFDQLRNKGSVTRGWLGVMIQEVNRDLAETFGLERPHGALVADVVPDSPAAEAGLQQGDVILEFNGEEITRSSDLPPKVGQADVGSEAELTVMRGGERIKVPFTVGKLPEDGQQAQQQSVQPDTGNRLGLRVEPLPEQLARQWDLDGGVLVTEVGRGPARQAGIRRNDVIRKIGNQGVTDVDEFREAVSGLPAGKPVAVTLIRQGNPRIVALRLPE</sequence>
<dbReference type="CDD" id="cd10839">
    <property type="entry name" value="cpPDZ1_DegP-like"/>
    <property type="match status" value="1"/>
</dbReference>
<dbReference type="PRINTS" id="PR00834">
    <property type="entry name" value="PROTEASES2C"/>
</dbReference>
<dbReference type="PROSITE" id="PS50106">
    <property type="entry name" value="PDZ"/>
    <property type="match status" value="1"/>
</dbReference>
<feature type="binding site" evidence="16">
    <location>
        <position position="139"/>
    </location>
    <ligand>
        <name>substrate</name>
    </ligand>
</feature>
<dbReference type="PANTHER" id="PTHR22939">
    <property type="entry name" value="SERINE PROTEASE FAMILY S1C HTRA-RELATED"/>
    <property type="match status" value="1"/>
</dbReference>
<evidence type="ECO:0000256" key="13">
    <source>
        <dbReference type="ARBA" id="ARBA00023016"/>
    </source>
</evidence>
<evidence type="ECO:0000256" key="9">
    <source>
        <dbReference type="ARBA" id="ARBA00022737"/>
    </source>
</evidence>
<reference evidence="19 20" key="1">
    <citation type="submission" date="2019-11" db="EMBL/GenBank/DDBJ databases">
        <title>Genome sequences of 17 halophilic strains isolated from different environments.</title>
        <authorList>
            <person name="Furrow R.E."/>
        </authorList>
    </citation>
    <scope>NUCLEOTIDE SEQUENCE [LARGE SCALE GENOMIC DNA]</scope>
    <source>
        <strain evidence="19 20">22507_15_FS</strain>
    </source>
</reference>
<feature type="active site" description="Charge relay system" evidence="15">
    <location>
        <position position="212"/>
    </location>
</feature>
<comment type="caution">
    <text evidence="19">The sequence shown here is derived from an EMBL/GenBank/DDBJ whole genome shotgun (WGS) entry which is preliminary data.</text>
</comment>
<feature type="active site" description="Charge relay system" evidence="15">
    <location>
        <position position="109"/>
    </location>
</feature>
<dbReference type="Proteomes" id="UP000460751">
    <property type="component" value="Unassembled WGS sequence"/>
</dbReference>
<proteinExistence type="inferred from homology"/>
<evidence type="ECO:0000256" key="12">
    <source>
        <dbReference type="ARBA" id="ARBA00022825"/>
    </source>
</evidence>
<dbReference type="EMBL" id="WMEX01000003">
    <property type="protein sequence ID" value="MYL26421.1"/>
    <property type="molecule type" value="Genomic_DNA"/>
</dbReference>
<dbReference type="SUPFAM" id="SSF50156">
    <property type="entry name" value="PDZ domain-like"/>
    <property type="match status" value="2"/>
</dbReference>
<evidence type="ECO:0000256" key="3">
    <source>
        <dbReference type="ARBA" id="ARBA00004418"/>
    </source>
</evidence>
<dbReference type="InterPro" id="IPR036034">
    <property type="entry name" value="PDZ_sf"/>
</dbReference>
<dbReference type="PROSITE" id="PS51257">
    <property type="entry name" value="PROKAR_LIPOPROTEIN"/>
    <property type="match status" value="1"/>
</dbReference>
<comment type="function">
    <text evidence="2">Might be efficient in the degradation of transiently denatured and unfolded proteins which accumulate in the periplasm following stress conditions.</text>
</comment>
<evidence type="ECO:0000256" key="14">
    <source>
        <dbReference type="ARBA" id="ARBA00032850"/>
    </source>
</evidence>
<feature type="active site" description="Charge relay system" evidence="15">
    <location>
        <position position="139"/>
    </location>
</feature>
<dbReference type="InterPro" id="IPR011782">
    <property type="entry name" value="Pept_S1C_Do"/>
</dbReference>
<name>A0A9X4YAY5_9GAMM</name>
<evidence type="ECO:0000313" key="20">
    <source>
        <dbReference type="Proteomes" id="UP000460751"/>
    </source>
</evidence>
<dbReference type="PANTHER" id="PTHR22939:SF130">
    <property type="entry name" value="PERIPLASMIC SERINE ENDOPROTEASE DEGP-LIKE-RELATED"/>
    <property type="match status" value="1"/>
</dbReference>
<feature type="domain" description="PDZ" evidence="18">
    <location>
        <begin position="263"/>
        <end position="320"/>
    </location>
</feature>
<dbReference type="AlphaFoldDB" id="A0A9X4YAY5"/>
<gene>
    <name evidence="19" type="ORF">GLW01_06385</name>
</gene>
<evidence type="ECO:0000256" key="5">
    <source>
        <dbReference type="ARBA" id="ARBA00013035"/>
    </source>
</evidence>
<evidence type="ECO:0000259" key="18">
    <source>
        <dbReference type="PROSITE" id="PS50106"/>
    </source>
</evidence>
<evidence type="ECO:0000256" key="16">
    <source>
        <dbReference type="PIRSR" id="PIRSR611782-2"/>
    </source>
</evidence>
<dbReference type="GO" id="GO:0042597">
    <property type="term" value="C:periplasmic space"/>
    <property type="evidence" value="ECO:0007669"/>
    <property type="project" value="UniProtKB-SubCell"/>
</dbReference>
<dbReference type="NCBIfam" id="TIGR02037">
    <property type="entry name" value="degP_htrA_DO"/>
    <property type="match status" value="1"/>
</dbReference>
<dbReference type="Pfam" id="PF13180">
    <property type="entry name" value="PDZ_2"/>
    <property type="match status" value="2"/>
</dbReference>
<evidence type="ECO:0000256" key="1">
    <source>
        <dbReference type="ARBA" id="ARBA00001772"/>
    </source>
</evidence>
<evidence type="ECO:0000256" key="4">
    <source>
        <dbReference type="ARBA" id="ARBA00010541"/>
    </source>
</evidence>
<comment type="similarity">
    <text evidence="4">Belongs to the peptidase S1C family.</text>
</comment>
<evidence type="ECO:0000256" key="15">
    <source>
        <dbReference type="PIRSR" id="PIRSR611782-1"/>
    </source>
</evidence>
<dbReference type="FunFam" id="2.40.10.120:FF:000007">
    <property type="entry name" value="Periplasmic serine endoprotease DegP-like"/>
    <property type="match status" value="1"/>
</dbReference>
<protein>
    <recommendedName>
        <fullName evidence="6">Probable periplasmic serine endoprotease DegP-like</fullName>
        <ecNumber evidence="5">3.4.21.107</ecNumber>
    </recommendedName>
    <alternativeName>
        <fullName evidence="14">Protease Do</fullName>
    </alternativeName>
</protein>
<feature type="chain" id="PRO_5040778627" description="Probable periplasmic serine endoprotease DegP-like" evidence="17">
    <location>
        <begin position="23"/>
        <end position="467"/>
    </location>
</feature>
<dbReference type="EC" id="3.4.21.107" evidence="5"/>
<dbReference type="OrthoDB" id="9758917at2"/>
<dbReference type="InterPro" id="IPR001940">
    <property type="entry name" value="Peptidase_S1C"/>
</dbReference>
<organism evidence="19 20">
    <name type="scientific">Vreelandella halophila</name>
    <dbReference type="NCBI Taxonomy" id="86177"/>
    <lineage>
        <taxon>Bacteria</taxon>
        <taxon>Pseudomonadati</taxon>
        <taxon>Pseudomonadota</taxon>
        <taxon>Gammaproteobacteria</taxon>
        <taxon>Oceanospirillales</taxon>
        <taxon>Halomonadaceae</taxon>
        <taxon>Vreelandella</taxon>
    </lineage>
</organism>
<feature type="signal peptide" evidence="17">
    <location>
        <begin position="1"/>
        <end position="22"/>
    </location>
</feature>
<evidence type="ECO:0000256" key="2">
    <source>
        <dbReference type="ARBA" id="ARBA00002610"/>
    </source>
</evidence>
<evidence type="ECO:0000256" key="8">
    <source>
        <dbReference type="ARBA" id="ARBA00022729"/>
    </source>
</evidence>
<dbReference type="GO" id="GO:0004252">
    <property type="term" value="F:serine-type endopeptidase activity"/>
    <property type="evidence" value="ECO:0007669"/>
    <property type="project" value="InterPro"/>
</dbReference>
<keyword evidence="20" id="KW-1185">Reference proteome</keyword>
<keyword evidence="12" id="KW-0720">Serine protease</keyword>
<evidence type="ECO:0000256" key="11">
    <source>
        <dbReference type="ARBA" id="ARBA00022801"/>
    </source>
</evidence>
<dbReference type="GO" id="GO:0006508">
    <property type="term" value="P:proteolysis"/>
    <property type="evidence" value="ECO:0007669"/>
    <property type="project" value="UniProtKB-KW"/>
</dbReference>
<evidence type="ECO:0000256" key="10">
    <source>
        <dbReference type="ARBA" id="ARBA00022764"/>
    </source>
</evidence>
<dbReference type="Pfam" id="PF13365">
    <property type="entry name" value="Trypsin_2"/>
    <property type="match status" value="1"/>
</dbReference>
<dbReference type="Gene3D" id="2.30.42.10">
    <property type="match status" value="2"/>
</dbReference>
<keyword evidence="10" id="KW-0574">Periplasm</keyword>
<dbReference type="InterPro" id="IPR009003">
    <property type="entry name" value="Peptidase_S1_PA"/>
</dbReference>
<keyword evidence="9" id="KW-0677">Repeat</keyword>
<feature type="binding site" evidence="16">
    <location>
        <begin position="210"/>
        <end position="212"/>
    </location>
    <ligand>
        <name>substrate</name>
    </ligand>
</feature>
<evidence type="ECO:0000256" key="6">
    <source>
        <dbReference type="ARBA" id="ARBA00013958"/>
    </source>
</evidence>
<dbReference type="InterPro" id="IPR001478">
    <property type="entry name" value="PDZ"/>
</dbReference>
<comment type="subcellular location">
    <subcellularLocation>
        <location evidence="3">Periplasm</location>
    </subcellularLocation>
</comment>
<keyword evidence="7" id="KW-0645">Protease</keyword>
<evidence type="ECO:0000313" key="19">
    <source>
        <dbReference type="EMBL" id="MYL26421.1"/>
    </source>
</evidence>
<keyword evidence="8 17" id="KW-0732">Signal</keyword>
<evidence type="ECO:0000256" key="7">
    <source>
        <dbReference type="ARBA" id="ARBA00022670"/>
    </source>
</evidence>
<feature type="binding site" evidence="16">
    <location>
        <position position="109"/>
    </location>
    <ligand>
        <name>substrate</name>
    </ligand>
</feature>
<dbReference type="SUPFAM" id="SSF50494">
    <property type="entry name" value="Trypsin-like serine proteases"/>
    <property type="match status" value="1"/>
</dbReference>
<keyword evidence="11" id="KW-0378">Hydrolase</keyword>